<dbReference type="PANTHER" id="PTHR46791">
    <property type="entry name" value="EXPRESSED PROTEIN"/>
    <property type="match status" value="1"/>
</dbReference>
<dbReference type="Proteomes" id="UP001163046">
    <property type="component" value="Unassembled WGS sequence"/>
</dbReference>
<proteinExistence type="predicted"/>
<dbReference type="EMBL" id="MU827314">
    <property type="protein sequence ID" value="KAJ7358938.1"/>
    <property type="molecule type" value="Genomic_DNA"/>
</dbReference>
<comment type="caution">
    <text evidence="2">The sequence shown here is derived from an EMBL/GenBank/DDBJ whole genome shotgun (WGS) entry which is preliminary data.</text>
</comment>
<evidence type="ECO:0000313" key="2">
    <source>
        <dbReference type="EMBL" id="KAJ7358938.1"/>
    </source>
</evidence>
<organism evidence="2 3">
    <name type="scientific">Desmophyllum pertusum</name>
    <dbReference type="NCBI Taxonomy" id="174260"/>
    <lineage>
        <taxon>Eukaryota</taxon>
        <taxon>Metazoa</taxon>
        <taxon>Cnidaria</taxon>
        <taxon>Anthozoa</taxon>
        <taxon>Hexacorallia</taxon>
        <taxon>Scleractinia</taxon>
        <taxon>Caryophylliina</taxon>
        <taxon>Caryophylliidae</taxon>
        <taxon>Desmophyllum</taxon>
    </lineage>
</organism>
<dbReference type="InterPro" id="IPR058913">
    <property type="entry name" value="Integrase_dom_put"/>
</dbReference>
<protein>
    <recommendedName>
        <fullName evidence="1">Integrase core domain-containing protein</fullName>
    </recommendedName>
</protein>
<gene>
    <name evidence="2" type="ORF">OS493_020779</name>
</gene>
<accession>A0A9W9YN58</accession>
<feature type="domain" description="Integrase core" evidence="1">
    <location>
        <begin position="3"/>
        <end position="118"/>
    </location>
</feature>
<dbReference type="Pfam" id="PF24764">
    <property type="entry name" value="rva_4"/>
    <property type="match status" value="1"/>
</dbReference>
<reference evidence="2" key="1">
    <citation type="submission" date="2023-01" db="EMBL/GenBank/DDBJ databases">
        <title>Genome assembly of the deep-sea coral Lophelia pertusa.</title>
        <authorList>
            <person name="Herrera S."/>
            <person name="Cordes E."/>
        </authorList>
    </citation>
    <scope>NUCLEOTIDE SEQUENCE</scope>
    <source>
        <strain evidence="2">USNM1676648</strain>
        <tissue evidence="2">Polyp</tissue>
    </source>
</reference>
<evidence type="ECO:0000259" key="1">
    <source>
        <dbReference type="Pfam" id="PF24764"/>
    </source>
</evidence>
<dbReference type="PANTHER" id="PTHR46791:SF5">
    <property type="entry name" value="CLR5 DOMAIN-CONTAINING PROTEIN-RELATED"/>
    <property type="match status" value="1"/>
</dbReference>
<sequence length="200" mass="22897">MTRSDKGTENGLLATCQMFLRRNCSDSLAGSNSHVYGSSMRNQRIEAYWHNQREHNCQYWEVEFEGLTATGLLVQDDPFHKACLQYVYMPLLRKELGEFVEEHNSHRIRKQHGKKTPQGIPEDLYNFPELKGFKEAGFLPKADDLVYLSQEQGLAQEVPNYLAPDFRRSADAFFDIEITTANARAAYTALVAHLKDMSSD</sequence>
<name>A0A9W9YN58_9CNID</name>
<keyword evidence="3" id="KW-1185">Reference proteome</keyword>
<evidence type="ECO:0000313" key="3">
    <source>
        <dbReference type="Proteomes" id="UP001163046"/>
    </source>
</evidence>
<dbReference type="OrthoDB" id="5984603at2759"/>
<dbReference type="AlphaFoldDB" id="A0A9W9YN58"/>